<sequence length="246" mass="28238">MKSTSSEKGSCMLPPSSGLFSTGSFLFGDDDQNQDHKLSATNCVAIDAASEDDRYSSEDGESFHDYSPNLVNMFRSFTLPELRRLQVDAVATPNWMSTVEKQWEQPLANSVCEFKSDEEPGTAIYTLSQKSEAEPFFSTYLPKLLLNPNNILKFRRTKRDKLHRSQKPHQVGKAREFKENKGKFWLLEKQYCREAQQITKLLQAESCVVSEEWTHLQRPIRDIRFEIGDAIMDDILKEMLSILVNN</sequence>
<dbReference type="PANTHER" id="PTHR37613:SF3">
    <property type="entry name" value="DUF4378 DOMAIN-CONTAINING PROTEIN"/>
    <property type="match status" value="1"/>
</dbReference>
<dbReference type="EMBL" id="JAWXYG010000001">
    <property type="protein sequence ID" value="KAK4284454.1"/>
    <property type="molecule type" value="Genomic_DNA"/>
</dbReference>
<reference evidence="1" key="1">
    <citation type="submission" date="2023-10" db="EMBL/GenBank/DDBJ databases">
        <title>Chromosome-level genome of the transformable northern wattle, Acacia crassicarpa.</title>
        <authorList>
            <person name="Massaro I."/>
            <person name="Sinha N.R."/>
            <person name="Poethig S."/>
            <person name="Leichty A.R."/>
        </authorList>
    </citation>
    <scope>NUCLEOTIDE SEQUENCE</scope>
    <source>
        <strain evidence="1">Acra3RX</strain>
        <tissue evidence="1">Leaf</tissue>
    </source>
</reference>
<protein>
    <recommendedName>
        <fullName evidence="3">DUF4378 domain-containing protein</fullName>
    </recommendedName>
</protein>
<evidence type="ECO:0008006" key="3">
    <source>
        <dbReference type="Google" id="ProtNLM"/>
    </source>
</evidence>
<dbReference type="PANTHER" id="PTHR37613">
    <property type="entry name" value="DUF4378 DOMAIN PROTEIN"/>
    <property type="match status" value="1"/>
</dbReference>
<accession>A0AAE1N742</accession>
<proteinExistence type="predicted"/>
<evidence type="ECO:0000313" key="2">
    <source>
        <dbReference type="Proteomes" id="UP001293593"/>
    </source>
</evidence>
<gene>
    <name evidence="1" type="ORF">QN277_001285</name>
</gene>
<comment type="caution">
    <text evidence="1">The sequence shown here is derived from an EMBL/GenBank/DDBJ whole genome shotgun (WGS) entry which is preliminary data.</text>
</comment>
<name>A0AAE1N742_9FABA</name>
<keyword evidence="2" id="KW-1185">Reference proteome</keyword>
<organism evidence="1 2">
    <name type="scientific">Acacia crassicarpa</name>
    <name type="common">northern wattle</name>
    <dbReference type="NCBI Taxonomy" id="499986"/>
    <lineage>
        <taxon>Eukaryota</taxon>
        <taxon>Viridiplantae</taxon>
        <taxon>Streptophyta</taxon>
        <taxon>Embryophyta</taxon>
        <taxon>Tracheophyta</taxon>
        <taxon>Spermatophyta</taxon>
        <taxon>Magnoliopsida</taxon>
        <taxon>eudicotyledons</taxon>
        <taxon>Gunneridae</taxon>
        <taxon>Pentapetalae</taxon>
        <taxon>rosids</taxon>
        <taxon>fabids</taxon>
        <taxon>Fabales</taxon>
        <taxon>Fabaceae</taxon>
        <taxon>Caesalpinioideae</taxon>
        <taxon>mimosoid clade</taxon>
        <taxon>Acacieae</taxon>
        <taxon>Acacia</taxon>
    </lineage>
</organism>
<dbReference type="AlphaFoldDB" id="A0AAE1N742"/>
<evidence type="ECO:0000313" key="1">
    <source>
        <dbReference type="EMBL" id="KAK4284454.1"/>
    </source>
</evidence>
<dbReference type="Proteomes" id="UP001293593">
    <property type="component" value="Unassembled WGS sequence"/>
</dbReference>